<dbReference type="PANTHER" id="PTHR43130:SF11">
    <property type="entry name" value="TRANSCRIPTIONAL REGULATORY PROTEIN"/>
    <property type="match status" value="1"/>
</dbReference>
<evidence type="ECO:0000256" key="2">
    <source>
        <dbReference type="ARBA" id="ARBA00023125"/>
    </source>
</evidence>
<dbReference type="CDD" id="cd03138">
    <property type="entry name" value="GATase1_AraC_2"/>
    <property type="match status" value="1"/>
</dbReference>
<dbReference type="AlphaFoldDB" id="A0A0C1DE10"/>
<proteinExistence type="predicted"/>
<keyword evidence="6" id="KW-1185">Reference proteome</keyword>
<dbReference type="InterPro" id="IPR029062">
    <property type="entry name" value="Class_I_gatase-like"/>
</dbReference>
<dbReference type="InterPro" id="IPR002818">
    <property type="entry name" value="DJ-1/PfpI"/>
</dbReference>
<dbReference type="Pfam" id="PF01965">
    <property type="entry name" value="DJ-1_PfpI"/>
    <property type="match status" value="1"/>
</dbReference>
<dbReference type="Proteomes" id="UP000031246">
    <property type="component" value="Unassembled WGS sequence"/>
</dbReference>
<feature type="domain" description="HTH araC/xylS-type" evidence="4">
    <location>
        <begin position="220"/>
        <end position="318"/>
    </location>
</feature>
<dbReference type="InterPro" id="IPR009057">
    <property type="entry name" value="Homeodomain-like_sf"/>
</dbReference>
<dbReference type="InterPro" id="IPR052158">
    <property type="entry name" value="INH-QAR"/>
</dbReference>
<dbReference type="Pfam" id="PF12833">
    <property type="entry name" value="HTH_18"/>
    <property type="match status" value="1"/>
</dbReference>
<evidence type="ECO:0000256" key="1">
    <source>
        <dbReference type="ARBA" id="ARBA00023015"/>
    </source>
</evidence>
<dbReference type="PROSITE" id="PS01124">
    <property type="entry name" value="HTH_ARAC_FAMILY_2"/>
    <property type="match status" value="1"/>
</dbReference>
<reference evidence="5 6" key="1">
    <citation type="submission" date="2014-10" db="EMBL/GenBank/DDBJ databases">
        <title>Pedobacter Kyungheensis.</title>
        <authorList>
            <person name="Anderson B.M."/>
            <person name="Newman J.D."/>
        </authorList>
    </citation>
    <scope>NUCLEOTIDE SEQUENCE [LARGE SCALE GENOMIC DNA]</scope>
    <source>
        <strain evidence="5 6">KACC 16221</strain>
    </source>
</reference>
<dbReference type="EMBL" id="JSYN01000022">
    <property type="protein sequence ID" value="KIA92170.1"/>
    <property type="molecule type" value="Genomic_DNA"/>
</dbReference>
<sequence length="329" mass="37248">MKHVSILIPETAVIEAIADPRYLFTAVNEFLQASGKLPLFKVELVAMTKEVRLNNSLFSVHADKLLHEVENTDLIFVPAISGNVNYAMNINRDLLPWITKHHAKGAEVASLCLGAFLLAATGLLNGRKCSTHWLFANQFKEMFPDVELVDGSIITDAQGLYSSGGANSYWNLLLYLVEKYTDRDTAILAAKYFAIDIDRESQLAFMMFQGQKGHEDAKIKKAQEFIDGNYQDKITVDQLADMLALGRRSFERRFKSATKNTVIEYIQRVKIEAAKRSFESSRKNITEVMFDVGYTDTKSFRDVFKKITGLTPIEYRNKYHKAAPVLQQV</sequence>
<protein>
    <submittedName>
        <fullName evidence="5">AraC family transcriptional regulator</fullName>
    </submittedName>
</protein>
<dbReference type="InterPro" id="IPR020449">
    <property type="entry name" value="Tscrpt_reg_AraC-type_HTH"/>
</dbReference>
<comment type="caution">
    <text evidence="5">The sequence shown here is derived from an EMBL/GenBank/DDBJ whole genome shotgun (WGS) entry which is preliminary data.</text>
</comment>
<evidence type="ECO:0000313" key="6">
    <source>
        <dbReference type="Proteomes" id="UP000031246"/>
    </source>
</evidence>
<dbReference type="SUPFAM" id="SSF46689">
    <property type="entry name" value="Homeodomain-like"/>
    <property type="match status" value="2"/>
</dbReference>
<name>A0A0C1DE10_9SPHI</name>
<dbReference type="PRINTS" id="PR00032">
    <property type="entry name" value="HTHARAC"/>
</dbReference>
<evidence type="ECO:0000313" key="5">
    <source>
        <dbReference type="EMBL" id="KIA92170.1"/>
    </source>
</evidence>
<dbReference type="GO" id="GO:0043565">
    <property type="term" value="F:sequence-specific DNA binding"/>
    <property type="evidence" value="ECO:0007669"/>
    <property type="project" value="InterPro"/>
</dbReference>
<gene>
    <name evidence="5" type="ORF">OC25_17945</name>
</gene>
<keyword evidence="3" id="KW-0804">Transcription</keyword>
<dbReference type="Gene3D" id="1.10.10.60">
    <property type="entry name" value="Homeodomain-like"/>
    <property type="match status" value="2"/>
</dbReference>
<dbReference type="SMART" id="SM00342">
    <property type="entry name" value="HTH_ARAC"/>
    <property type="match status" value="1"/>
</dbReference>
<accession>A0A0C1DE10</accession>
<dbReference type="Gene3D" id="3.40.50.880">
    <property type="match status" value="1"/>
</dbReference>
<organism evidence="5 6">
    <name type="scientific">Pedobacter kyungheensis</name>
    <dbReference type="NCBI Taxonomy" id="1069985"/>
    <lineage>
        <taxon>Bacteria</taxon>
        <taxon>Pseudomonadati</taxon>
        <taxon>Bacteroidota</taxon>
        <taxon>Sphingobacteriia</taxon>
        <taxon>Sphingobacteriales</taxon>
        <taxon>Sphingobacteriaceae</taxon>
        <taxon>Pedobacter</taxon>
    </lineage>
</organism>
<keyword evidence="2" id="KW-0238">DNA-binding</keyword>
<dbReference type="GO" id="GO:0003700">
    <property type="term" value="F:DNA-binding transcription factor activity"/>
    <property type="evidence" value="ECO:0007669"/>
    <property type="project" value="InterPro"/>
</dbReference>
<dbReference type="PANTHER" id="PTHR43130">
    <property type="entry name" value="ARAC-FAMILY TRANSCRIPTIONAL REGULATOR"/>
    <property type="match status" value="1"/>
</dbReference>
<dbReference type="InterPro" id="IPR018060">
    <property type="entry name" value="HTH_AraC"/>
</dbReference>
<keyword evidence="1" id="KW-0805">Transcription regulation</keyword>
<dbReference type="RefSeq" id="WP_039478905.1">
    <property type="nucleotide sequence ID" value="NZ_JSYN01000022.1"/>
</dbReference>
<dbReference type="OrthoDB" id="9803764at2"/>
<dbReference type="SUPFAM" id="SSF52317">
    <property type="entry name" value="Class I glutamine amidotransferase-like"/>
    <property type="match status" value="1"/>
</dbReference>
<evidence type="ECO:0000259" key="4">
    <source>
        <dbReference type="PROSITE" id="PS01124"/>
    </source>
</evidence>
<evidence type="ECO:0000256" key="3">
    <source>
        <dbReference type="ARBA" id="ARBA00023163"/>
    </source>
</evidence>